<name>A0A953NBJ9_9BURK</name>
<dbReference type="Gene3D" id="3.40.30.10">
    <property type="entry name" value="Glutaredoxin"/>
    <property type="match status" value="1"/>
</dbReference>
<evidence type="ECO:0000313" key="4">
    <source>
        <dbReference type="Proteomes" id="UP000739565"/>
    </source>
</evidence>
<sequence length="119" mass="13634">MTLKIFGLAKCSTCVKALAWLDEHGISYRFEDYRDHPLPQASLKKWSTALGGWEKLVNRASMTWRNLDETLKTPQTDAQWLSLIADYPALVRRPLTVYADQSVSVGFNEKRFTEKLGIK</sequence>
<dbReference type="PROSITE" id="PS51353">
    <property type="entry name" value="ARSC"/>
    <property type="match status" value="1"/>
</dbReference>
<proteinExistence type="inferred from homology"/>
<dbReference type="NCBIfam" id="TIGR01617">
    <property type="entry name" value="arsC_related"/>
    <property type="match status" value="1"/>
</dbReference>
<dbReference type="Pfam" id="PF03960">
    <property type="entry name" value="ArsC"/>
    <property type="match status" value="1"/>
</dbReference>
<comment type="caution">
    <text evidence="3">The sequence shown here is derived from an EMBL/GenBank/DDBJ whole genome shotgun (WGS) entry which is preliminary data.</text>
</comment>
<comment type="similarity">
    <text evidence="1 2">Belongs to the ArsC family.</text>
</comment>
<gene>
    <name evidence="3" type="ORF">KZZ10_08355</name>
</gene>
<evidence type="ECO:0000313" key="3">
    <source>
        <dbReference type="EMBL" id="MBZ1350654.1"/>
    </source>
</evidence>
<dbReference type="InterPro" id="IPR006660">
    <property type="entry name" value="Arsenate_reductase-like"/>
</dbReference>
<evidence type="ECO:0000256" key="1">
    <source>
        <dbReference type="ARBA" id="ARBA00007198"/>
    </source>
</evidence>
<dbReference type="PANTHER" id="PTHR30041:SF8">
    <property type="entry name" value="PROTEIN YFFB"/>
    <property type="match status" value="1"/>
</dbReference>
<dbReference type="EMBL" id="JAHXRI010000007">
    <property type="protein sequence ID" value="MBZ1350654.1"/>
    <property type="molecule type" value="Genomic_DNA"/>
</dbReference>
<organism evidence="3 4">
    <name type="scientific">Zwartia hollandica</name>
    <dbReference type="NCBI Taxonomy" id="324606"/>
    <lineage>
        <taxon>Bacteria</taxon>
        <taxon>Pseudomonadati</taxon>
        <taxon>Pseudomonadota</taxon>
        <taxon>Betaproteobacteria</taxon>
        <taxon>Burkholderiales</taxon>
        <taxon>Alcaligenaceae</taxon>
        <taxon>Zwartia</taxon>
    </lineage>
</organism>
<dbReference type="PANTHER" id="PTHR30041">
    <property type="entry name" value="ARSENATE REDUCTASE"/>
    <property type="match status" value="1"/>
</dbReference>
<dbReference type="InterPro" id="IPR036249">
    <property type="entry name" value="Thioredoxin-like_sf"/>
</dbReference>
<dbReference type="Proteomes" id="UP000739565">
    <property type="component" value="Unassembled WGS sequence"/>
</dbReference>
<protein>
    <submittedName>
        <fullName evidence="3">Spx/MgsR family RNA polymerase-binding regulatory protein</fullName>
    </submittedName>
</protein>
<dbReference type="InterPro" id="IPR006504">
    <property type="entry name" value="Tscrpt_reg_Spx/MgsR"/>
</dbReference>
<keyword evidence="4" id="KW-1185">Reference proteome</keyword>
<dbReference type="AlphaFoldDB" id="A0A953NBJ9"/>
<accession>A0A953NBJ9</accession>
<evidence type="ECO:0000256" key="2">
    <source>
        <dbReference type="PROSITE-ProRule" id="PRU01282"/>
    </source>
</evidence>
<dbReference type="SUPFAM" id="SSF52833">
    <property type="entry name" value="Thioredoxin-like"/>
    <property type="match status" value="1"/>
</dbReference>
<reference evidence="3" key="1">
    <citation type="submission" date="2021-07" db="EMBL/GenBank/DDBJ databases">
        <title>New genus and species of the family Alcaligenaceae.</title>
        <authorList>
            <person name="Hahn M.W."/>
        </authorList>
    </citation>
    <scope>NUCLEOTIDE SEQUENCE</scope>
    <source>
        <strain evidence="3">LF4-65</strain>
    </source>
</reference>
<dbReference type="RefSeq" id="WP_259661071.1">
    <property type="nucleotide sequence ID" value="NZ_JAHXRI010000007.1"/>
</dbReference>